<dbReference type="Proteomes" id="UP001386955">
    <property type="component" value="Unassembled WGS sequence"/>
</dbReference>
<evidence type="ECO:0000313" key="2">
    <source>
        <dbReference type="Proteomes" id="UP001386955"/>
    </source>
</evidence>
<gene>
    <name evidence="1" type="ORF">VNO78_31208</name>
</gene>
<dbReference type="PANTHER" id="PTHR48242:SF2">
    <property type="entry name" value="(RAPE) HYPOTHETICAL PROTEIN"/>
    <property type="match status" value="1"/>
</dbReference>
<evidence type="ECO:0000313" key="1">
    <source>
        <dbReference type="EMBL" id="KAK7385486.1"/>
    </source>
</evidence>
<dbReference type="PANTHER" id="PTHR48242">
    <property type="entry name" value="BNAA02G09820D PROTEIN"/>
    <property type="match status" value="1"/>
</dbReference>
<organism evidence="1 2">
    <name type="scientific">Psophocarpus tetragonolobus</name>
    <name type="common">Winged bean</name>
    <name type="synonym">Dolichos tetragonolobus</name>
    <dbReference type="NCBI Taxonomy" id="3891"/>
    <lineage>
        <taxon>Eukaryota</taxon>
        <taxon>Viridiplantae</taxon>
        <taxon>Streptophyta</taxon>
        <taxon>Embryophyta</taxon>
        <taxon>Tracheophyta</taxon>
        <taxon>Spermatophyta</taxon>
        <taxon>Magnoliopsida</taxon>
        <taxon>eudicotyledons</taxon>
        <taxon>Gunneridae</taxon>
        <taxon>Pentapetalae</taxon>
        <taxon>rosids</taxon>
        <taxon>fabids</taxon>
        <taxon>Fabales</taxon>
        <taxon>Fabaceae</taxon>
        <taxon>Papilionoideae</taxon>
        <taxon>50 kb inversion clade</taxon>
        <taxon>NPAAA clade</taxon>
        <taxon>indigoferoid/millettioid clade</taxon>
        <taxon>Phaseoleae</taxon>
        <taxon>Psophocarpus</taxon>
    </lineage>
</organism>
<keyword evidence="2" id="KW-1185">Reference proteome</keyword>
<sequence length="74" mass="8307">MIMVVVMTEILGEYTAVLTRVTERFLPRHGISFGSLRRNLRFASTTSSSDSASFLKKQLSSVEEVKDTIFHGLL</sequence>
<name>A0AAN9X864_PSOTE</name>
<reference evidence="1 2" key="1">
    <citation type="submission" date="2024-01" db="EMBL/GenBank/DDBJ databases">
        <title>The genomes of 5 underutilized Papilionoideae crops provide insights into root nodulation and disease resistanc.</title>
        <authorList>
            <person name="Jiang F."/>
        </authorList>
    </citation>
    <scope>NUCLEOTIDE SEQUENCE [LARGE SCALE GENOMIC DNA]</scope>
    <source>
        <strain evidence="1">DUOXIRENSHENG_FW03</strain>
        <tissue evidence="1">Leaves</tissue>
    </source>
</reference>
<comment type="caution">
    <text evidence="1">The sequence shown here is derived from an EMBL/GenBank/DDBJ whole genome shotgun (WGS) entry which is preliminary data.</text>
</comment>
<proteinExistence type="predicted"/>
<dbReference type="AlphaFoldDB" id="A0AAN9X864"/>
<protein>
    <submittedName>
        <fullName evidence="1">Uncharacterized protein</fullName>
    </submittedName>
</protein>
<dbReference type="EMBL" id="JAYMYS010000008">
    <property type="protein sequence ID" value="KAK7385486.1"/>
    <property type="molecule type" value="Genomic_DNA"/>
</dbReference>
<accession>A0AAN9X864</accession>